<gene>
    <name evidence="5" type="ORF">EHS24_008211</name>
</gene>
<feature type="compositionally biased region" description="Polar residues" evidence="3">
    <location>
        <begin position="90"/>
        <end position="116"/>
    </location>
</feature>
<dbReference type="GO" id="GO:0006351">
    <property type="term" value="P:DNA-templated transcription"/>
    <property type="evidence" value="ECO:0007669"/>
    <property type="project" value="InterPro"/>
</dbReference>
<dbReference type="GO" id="GO:0000981">
    <property type="term" value="F:DNA-binding transcription factor activity, RNA polymerase II-specific"/>
    <property type="evidence" value="ECO:0007669"/>
    <property type="project" value="InterPro"/>
</dbReference>
<dbReference type="RefSeq" id="XP_028476463.1">
    <property type="nucleotide sequence ID" value="XM_028623530.1"/>
</dbReference>
<dbReference type="GeneID" id="39592754"/>
<dbReference type="GO" id="GO:0008270">
    <property type="term" value="F:zinc ion binding"/>
    <property type="evidence" value="ECO:0007669"/>
    <property type="project" value="InterPro"/>
</dbReference>
<dbReference type="GO" id="GO:0045944">
    <property type="term" value="P:positive regulation of transcription by RNA polymerase II"/>
    <property type="evidence" value="ECO:0007669"/>
    <property type="project" value="TreeGrafter"/>
</dbReference>
<dbReference type="EMBL" id="RSCE01000006">
    <property type="protein sequence ID" value="RSH82008.1"/>
    <property type="molecule type" value="Genomic_DNA"/>
</dbReference>
<feature type="domain" description="Zn(2)-C6 fungal-type" evidence="4">
    <location>
        <begin position="18"/>
        <end position="53"/>
    </location>
</feature>
<keyword evidence="1" id="KW-0479">Metal-binding</keyword>
<name>A0A427XT76_9TREE</name>
<evidence type="ECO:0000259" key="4">
    <source>
        <dbReference type="PROSITE" id="PS50048"/>
    </source>
</evidence>
<organism evidence="5 6">
    <name type="scientific">Apiotrichum porosum</name>
    <dbReference type="NCBI Taxonomy" id="105984"/>
    <lineage>
        <taxon>Eukaryota</taxon>
        <taxon>Fungi</taxon>
        <taxon>Dikarya</taxon>
        <taxon>Basidiomycota</taxon>
        <taxon>Agaricomycotina</taxon>
        <taxon>Tremellomycetes</taxon>
        <taxon>Trichosporonales</taxon>
        <taxon>Trichosporonaceae</taxon>
        <taxon>Apiotrichum</taxon>
    </lineage>
</organism>
<evidence type="ECO:0000256" key="2">
    <source>
        <dbReference type="ARBA" id="ARBA00023242"/>
    </source>
</evidence>
<dbReference type="AlphaFoldDB" id="A0A427XT76"/>
<accession>A0A427XT76</accession>
<comment type="caution">
    <text evidence="5">The sequence shown here is derived from an EMBL/GenBank/DDBJ whole genome shotgun (WGS) entry which is preliminary data.</text>
</comment>
<dbReference type="SMART" id="SM00906">
    <property type="entry name" value="Fungal_trans"/>
    <property type="match status" value="1"/>
</dbReference>
<protein>
    <recommendedName>
        <fullName evidence="4">Zn(2)-C6 fungal-type domain-containing protein</fullName>
    </recommendedName>
</protein>
<dbReference type="PANTHER" id="PTHR31644">
    <property type="entry name" value="TRANSCRIPTIONAL ACTIVATOR ARO80-RELATED"/>
    <property type="match status" value="1"/>
</dbReference>
<dbReference type="InterPro" id="IPR007219">
    <property type="entry name" value="XnlR_reg_dom"/>
</dbReference>
<dbReference type="STRING" id="105984.A0A427XT76"/>
<keyword evidence="2" id="KW-0539">Nucleus</keyword>
<feature type="region of interest" description="Disordered" evidence="3">
    <location>
        <begin position="54"/>
        <end position="150"/>
    </location>
</feature>
<dbReference type="CDD" id="cd00067">
    <property type="entry name" value="GAL4"/>
    <property type="match status" value="1"/>
</dbReference>
<dbReference type="OrthoDB" id="2593610at2759"/>
<dbReference type="GO" id="GO:0005634">
    <property type="term" value="C:nucleus"/>
    <property type="evidence" value="ECO:0007669"/>
    <property type="project" value="TreeGrafter"/>
</dbReference>
<dbReference type="PROSITE" id="PS50048">
    <property type="entry name" value="ZN2_CY6_FUNGAL_2"/>
    <property type="match status" value="1"/>
</dbReference>
<evidence type="ECO:0000313" key="5">
    <source>
        <dbReference type="EMBL" id="RSH82008.1"/>
    </source>
</evidence>
<evidence type="ECO:0000256" key="3">
    <source>
        <dbReference type="SAM" id="MobiDB-lite"/>
    </source>
</evidence>
<evidence type="ECO:0000313" key="6">
    <source>
        <dbReference type="Proteomes" id="UP000279236"/>
    </source>
</evidence>
<keyword evidence="6" id="KW-1185">Reference proteome</keyword>
<dbReference type="SMART" id="SM00066">
    <property type="entry name" value="GAL4"/>
    <property type="match status" value="1"/>
</dbReference>
<dbReference type="Proteomes" id="UP000279236">
    <property type="component" value="Unassembled WGS sequence"/>
</dbReference>
<feature type="region of interest" description="Disordered" evidence="3">
    <location>
        <begin position="169"/>
        <end position="191"/>
    </location>
</feature>
<dbReference type="Pfam" id="PF04082">
    <property type="entry name" value="Fungal_trans"/>
    <property type="match status" value="1"/>
</dbReference>
<proteinExistence type="predicted"/>
<dbReference type="PANTHER" id="PTHR31644:SF2">
    <property type="entry name" value="TRANSCRIPTIONAL ACTIVATOR ARO80-RELATED"/>
    <property type="match status" value="1"/>
</dbReference>
<dbReference type="GO" id="GO:0003677">
    <property type="term" value="F:DNA binding"/>
    <property type="evidence" value="ECO:0007669"/>
    <property type="project" value="InterPro"/>
</dbReference>
<sequence length="806" mass="90203">MAADDDREAKRPRRTYRACWPCRGRKLKCSFGADPNRPWDGPCERCLREQRECLRAKPTFVKDPVPRKSDLGEGVSQQSTPQPTTTRTTVNNAKASTSVRPTAPTRTSSNSQSHTGGFNHDVDDGDDPQGSPSSDDEEQRDSGNKLVSSHLQNPSDALRLLASASSLQYRAGPSHATQPKPKDPPRSKQWLGNNAAMWGRWSPIRQGCLTVQDARALFSFFELEMAPLYSLLHPSIFEPQYLETLVKSESLLLGSIIVIAARYSKVLSDNRGAIVHNKLSVWVRQRILGVIDGDPLLRTISSVEAFLLLSEWPMLPVPTFNEHDTTDDDDAPPEEALLLKPSTRYDAYSWAYMGIAVRLAQELGIHDIASLSQTNTENSWKQNRMLKTWIHCYNADRHIAIRLGRNAVLHEAMNSRWWETFSSVTWTDGRTPLTRDLWTSDAFTLGSLAQLLGTIQDHLYPNKDVTRSLLNSGAWESFLRSLRFEIRYSKRACQNKLNDGSVAAALLRIEFDYTVLYAYSLALRALQGKLRRRRLAGDLHYHSPSLMNMVEGPWVMDALVAARSIVEVALSVLEERNILRYCPSRIFQYILFATTFLYKALAAGMVEFGEHNVAGMLEKLVSALRNAAIDDEHFLHGFAILLKRLGKHWRPQDRTSTSIFNRPAAERPENADDCRAKAFLGSEAQMSLASNPALPPMGPTHDSTVGPTTTSLPDLQSFQFDIPGVDWANHSLSGGATSMTFNDPRADDLMWNFDPTFQMPAADHEQDILFQSIWDNTQTDASLGASNLYATLLGDTLSFPEGFEAM</sequence>
<dbReference type="CDD" id="cd12148">
    <property type="entry name" value="fungal_TF_MHR"/>
    <property type="match status" value="1"/>
</dbReference>
<reference evidence="5 6" key="1">
    <citation type="submission" date="2018-11" db="EMBL/GenBank/DDBJ databases">
        <title>Genome sequence of Apiotrichum porosum DSM 27194.</title>
        <authorList>
            <person name="Aliyu H."/>
            <person name="Gorte O."/>
            <person name="Ochsenreither K."/>
        </authorList>
    </citation>
    <scope>NUCLEOTIDE SEQUENCE [LARGE SCALE GENOMIC DNA]</scope>
    <source>
        <strain evidence="5 6">DSM 27194</strain>
    </source>
</reference>
<dbReference type="InterPro" id="IPR001138">
    <property type="entry name" value="Zn2Cys6_DnaBD"/>
</dbReference>
<evidence type="ECO:0000256" key="1">
    <source>
        <dbReference type="ARBA" id="ARBA00022723"/>
    </source>
</evidence>
<dbReference type="InterPro" id="IPR036864">
    <property type="entry name" value="Zn2-C6_fun-type_DNA-bd_sf"/>
</dbReference>
<dbReference type="SUPFAM" id="SSF57701">
    <property type="entry name" value="Zn2/Cys6 DNA-binding domain"/>
    <property type="match status" value="1"/>
</dbReference>
<dbReference type="InterPro" id="IPR052780">
    <property type="entry name" value="AAA_Catabolism_Regulators"/>
</dbReference>
<dbReference type="Gene3D" id="4.10.240.10">
    <property type="entry name" value="Zn(2)-C6 fungal-type DNA-binding domain"/>
    <property type="match status" value="1"/>
</dbReference>
<dbReference type="GO" id="GO:0009074">
    <property type="term" value="P:aromatic amino acid family catabolic process"/>
    <property type="evidence" value="ECO:0007669"/>
    <property type="project" value="TreeGrafter"/>
</dbReference>
<feature type="compositionally biased region" description="Low complexity" evidence="3">
    <location>
        <begin position="76"/>
        <end position="89"/>
    </location>
</feature>